<keyword evidence="2" id="KW-1015">Disulfide bond</keyword>
<dbReference type="KEGG" id="cfus:CYFUS_009020"/>
<evidence type="ECO:0000313" key="5">
    <source>
        <dbReference type="Proteomes" id="UP000217257"/>
    </source>
</evidence>
<sequence>MSKKRIDLLYYRTQSESSYSAQAQVAFTIKLEGHLRSVVGNGHVNHPTDEAPFSVSFGDNTRSGFEDILDKYNHRQINGYPEWDWSWMRINFSPVLDEVIPFFDGGVAIPISGKFSKIAGGITYIKEYPAEPL</sequence>
<reference evidence="4 5" key="1">
    <citation type="submission" date="2017-06" db="EMBL/GenBank/DDBJ databases">
        <title>Sequencing and comparative analysis of myxobacterial genomes.</title>
        <authorList>
            <person name="Rupp O."/>
            <person name="Goesmann A."/>
            <person name="Sogaard-Andersen L."/>
        </authorList>
    </citation>
    <scope>NUCLEOTIDE SEQUENCE [LARGE SCALE GENOMIC DNA]</scope>
    <source>
        <strain evidence="4 5">DSM 52655</strain>
    </source>
</reference>
<dbReference type="Pfam" id="PF01117">
    <property type="entry name" value="Aerolysin"/>
    <property type="match status" value="1"/>
</dbReference>
<gene>
    <name evidence="4" type="ORF">CYFUS_009020</name>
</gene>
<comment type="similarity">
    <text evidence="1">Belongs to the aerolysin family.</text>
</comment>
<dbReference type="SUPFAM" id="SSF56973">
    <property type="entry name" value="Aerolisin/ETX pore-forming domain"/>
    <property type="match status" value="1"/>
</dbReference>
<protein>
    <recommendedName>
        <fullName evidence="3">Aerolysin-like C-terminal domain-containing protein</fullName>
    </recommendedName>
</protein>
<accession>A0A250JIR9</accession>
<dbReference type="InterPro" id="IPR055267">
    <property type="entry name" value="Aerolysin-like_C"/>
</dbReference>
<evidence type="ECO:0000256" key="1">
    <source>
        <dbReference type="ARBA" id="ARBA00009831"/>
    </source>
</evidence>
<dbReference type="EMBL" id="CP022098">
    <property type="protein sequence ID" value="ATB43540.1"/>
    <property type="molecule type" value="Genomic_DNA"/>
</dbReference>
<organism evidence="4 5">
    <name type="scientific">Cystobacter fuscus</name>
    <dbReference type="NCBI Taxonomy" id="43"/>
    <lineage>
        <taxon>Bacteria</taxon>
        <taxon>Pseudomonadati</taxon>
        <taxon>Myxococcota</taxon>
        <taxon>Myxococcia</taxon>
        <taxon>Myxococcales</taxon>
        <taxon>Cystobacterineae</taxon>
        <taxon>Archangiaceae</taxon>
        <taxon>Cystobacter</taxon>
    </lineage>
</organism>
<dbReference type="AlphaFoldDB" id="A0A250JIR9"/>
<feature type="domain" description="Aerolysin-like C-terminal" evidence="3">
    <location>
        <begin position="2"/>
        <end position="120"/>
    </location>
</feature>
<proteinExistence type="inferred from homology"/>
<evidence type="ECO:0000259" key="3">
    <source>
        <dbReference type="Pfam" id="PF01117"/>
    </source>
</evidence>
<evidence type="ECO:0000256" key="2">
    <source>
        <dbReference type="ARBA" id="ARBA00023157"/>
    </source>
</evidence>
<evidence type="ECO:0000313" key="4">
    <source>
        <dbReference type="EMBL" id="ATB43540.1"/>
    </source>
</evidence>
<name>A0A250JIR9_9BACT</name>
<dbReference type="Gene3D" id="3.30.412.10">
    <property type="entry name" value="Proaerolysin, chain A, domain 2"/>
    <property type="match status" value="1"/>
</dbReference>
<dbReference type="Proteomes" id="UP000217257">
    <property type="component" value="Chromosome"/>
</dbReference>